<organism evidence="1 2">
    <name type="scientific">Coniosporium uncinatum</name>
    <dbReference type="NCBI Taxonomy" id="93489"/>
    <lineage>
        <taxon>Eukaryota</taxon>
        <taxon>Fungi</taxon>
        <taxon>Dikarya</taxon>
        <taxon>Ascomycota</taxon>
        <taxon>Pezizomycotina</taxon>
        <taxon>Dothideomycetes</taxon>
        <taxon>Dothideomycetes incertae sedis</taxon>
        <taxon>Coniosporium</taxon>
    </lineage>
</organism>
<protein>
    <submittedName>
        <fullName evidence="1">Uncharacterized protein</fullName>
    </submittedName>
</protein>
<dbReference type="EMBL" id="JAWDJW010011055">
    <property type="protein sequence ID" value="KAK3045079.1"/>
    <property type="molecule type" value="Genomic_DNA"/>
</dbReference>
<accession>A0ACC3CV84</accession>
<evidence type="ECO:0000313" key="1">
    <source>
        <dbReference type="EMBL" id="KAK3045079.1"/>
    </source>
</evidence>
<dbReference type="Proteomes" id="UP001186974">
    <property type="component" value="Unassembled WGS sequence"/>
</dbReference>
<proteinExistence type="predicted"/>
<evidence type="ECO:0000313" key="2">
    <source>
        <dbReference type="Proteomes" id="UP001186974"/>
    </source>
</evidence>
<sequence length="59" mass="6224">MEGGPQLPQQNGSMDSEYFSPYRTDGKLFGFVCVVTGATQPVGKAITLELAAHGAACIY</sequence>
<feature type="non-terminal residue" evidence="1">
    <location>
        <position position="59"/>
    </location>
</feature>
<gene>
    <name evidence="1" type="ORF">LTS18_014625</name>
</gene>
<keyword evidence="2" id="KW-1185">Reference proteome</keyword>
<comment type="caution">
    <text evidence="1">The sequence shown here is derived from an EMBL/GenBank/DDBJ whole genome shotgun (WGS) entry which is preliminary data.</text>
</comment>
<name>A0ACC3CV84_9PEZI</name>
<reference evidence="1" key="1">
    <citation type="submission" date="2024-09" db="EMBL/GenBank/DDBJ databases">
        <title>Black Yeasts Isolated from many extreme environments.</title>
        <authorList>
            <person name="Coleine C."/>
            <person name="Stajich J.E."/>
            <person name="Selbmann L."/>
        </authorList>
    </citation>
    <scope>NUCLEOTIDE SEQUENCE</scope>
    <source>
        <strain evidence="1">CCFEE 5737</strain>
    </source>
</reference>